<protein>
    <submittedName>
        <fullName evidence="4">Uncharacterized protein</fullName>
    </submittedName>
</protein>
<dbReference type="AlphaFoldDB" id="W4VI83"/>
<dbReference type="eggNOG" id="COG4641">
    <property type="taxonomic scope" value="Bacteria"/>
</dbReference>
<gene>
    <name evidence="4" type="ORF">JCM21714_1457</name>
</gene>
<sequence length="777" mass="89156">MSKQFNLPSVEEQREELRNRTIEASEFYRILHIGRYAFGKTDIVSRMKQALENLGHTVFDFNTDDFRGVVYNPDRLTGGIGPVEIKLDQLKPILKEFKPQIIICNAGGYTFSEEDSNWLKDLGFILVGITLSDPDVFVGTKKFAHRFDYHATNAIEALNMYKEAGINNTIHFPPFAIDRSFIETEAVARPDWNADVVCIGNAFNREDRNRVMNHLNQSLDVKVYGTGWEIPGAFPVSGEDFFSAARAGKFHINFPATRAGYTNLKIGVFESIANGGILCTEIFEEMEIFFDYGEEIIGYKNEFDLKEKIEYYLAHPEEAENIRRKSFAKLVEKHMWESRWEDLFAYIRQDINQTQSLLNMERYSQIGKLIGQKQKAAKVIIQGYYGALNSGDDLILESISHHIKAQHPNTLIMVAGFNPQAITLKQGFYSLPRTDYYRMDRFIKEADLLIYGGGGLLNDYSFNQSAGVPDFFDSITNGIAGMGILPTIANIHEVPKMYFALGVGPLTNPEARKFAKFLANQMDLITVRDQHSKQLLESIPGVQKEIHQTSDPTYMLQYPGTQLAQEYIKQHHLKDNLILVSLRDWRDSPEFFEQNIATYLDSVLSESNTSTILFLPYQFGRGKSDDNNIHERVSMLMSKHEDTHIYKHNGKYDEFLSLIGYAQAAISMRLHGSILANRFGVPAIGFNYDEKVMAHYQNMKMEPYLLELDFKLNDATTKYRELIDNRRELVSKLNEAVKQETAKSAKTFDMAVQLLKQGINRHKEIYRFYPRQDLYEI</sequence>
<dbReference type="Pfam" id="PF04230">
    <property type="entry name" value="PS_pyruv_trans"/>
    <property type="match status" value="1"/>
</dbReference>
<evidence type="ECO:0000313" key="5">
    <source>
        <dbReference type="Proteomes" id="UP000019102"/>
    </source>
</evidence>
<dbReference type="RefSeq" id="WP_052000407.1">
    <property type="nucleotide sequence ID" value="NZ_BAVS01000005.1"/>
</dbReference>
<dbReference type="STRING" id="1298598.JCM21714_1457"/>
<dbReference type="eggNOG" id="COG2327">
    <property type="taxonomic scope" value="Bacteria"/>
</dbReference>
<feature type="coiled-coil region" evidence="1">
    <location>
        <begin position="712"/>
        <end position="739"/>
    </location>
</feature>
<dbReference type="PANTHER" id="PTHR36836">
    <property type="entry name" value="COLANIC ACID BIOSYNTHESIS PROTEIN WCAK"/>
    <property type="match status" value="1"/>
</dbReference>
<organism evidence="4 5">
    <name type="scientific">Gracilibacillus boraciitolerans JCM 21714</name>
    <dbReference type="NCBI Taxonomy" id="1298598"/>
    <lineage>
        <taxon>Bacteria</taxon>
        <taxon>Bacillati</taxon>
        <taxon>Bacillota</taxon>
        <taxon>Bacilli</taxon>
        <taxon>Bacillales</taxon>
        <taxon>Bacillaceae</taxon>
        <taxon>Gracilibacillus</taxon>
    </lineage>
</organism>
<accession>W4VI83</accession>
<keyword evidence="5" id="KW-1185">Reference proteome</keyword>
<dbReference type="Pfam" id="PF13524">
    <property type="entry name" value="Glyco_trans_1_2"/>
    <property type="match status" value="1"/>
</dbReference>
<dbReference type="OrthoDB" id="7019976at2"/>
<feature type="domain" description="Polysaccharide pyruvyl transferase" evidence="2">
    <location>
        <begin position="389"/>
        <end position="689"/>
    </location>
</feature>
<feature type="domain" description="Spore protein YkvP/CgeB glycosyl transferase-like" evidence="3">
    <location>
        <begin position="211"/>
        <end position="344"/>
    </location>
</feature>
<keyword evidence="1" id="KW-0175">Coiled coil</keyword>
<evidence type="ECO:0000256" key="1">
    <source>
        <dbReference type="SAM" id="Coils"/>
    </source>
</evidence>
<name>W4VI83_9BACI</name>
<dbReference type="EMBL" id="BAVS01000005">
    <property type="protein sequence ID" value="GAE92454.1"/>
    <property type="molecule type" value="Genomic_DNA"/>
</dbReference>
<dbReference type="PANTHER" id="PTHR36836:SF1">
    <property type="entry name" value="COLANIC ACID BIOSYNTHESIS PROTEIN WCAK"/>
    <property type="match status" value="1"/>
</dbReference>
<dbReference type="InterPro" id="IPR007345">
    <property type="entry name" value="Polysacch_pyruvyl_Trfase"/>
</dbReference>
<evidence type="ECO:0000313" key="4">
    <source>
        <dbReference type="EMBL" id="GAE92454.1"/>
    </source>
</evidence>
<reference evidence="4 5" key="1">
    <citation type="journal article" date="2014" name="Genome Announc.">
        <title>Draft Genome Sequence of the Boron-Tolerant and Moderately Halotolerant Bacterium Gracilibacillus boraciitolerans JCM 21714T.</title>
        <authorList>
            <person name="Ahmed I."/>
            <person name="Oshima K."/>
            <person name="Suda W."/>
            <person name="Kitamura K."/>
            <person name="Iida T."/>
            <person name="Ohmori Y."/>
            <person name="Fujiwara T."/>
            <person name="Hattori M."/>
            <person name="Ohkuma M."/>
        </authorList>
    </citation>
    <scope>NUCLEOTIDE SEQUENCE [LARGE SCALE GENOMIC DNA]</scope>
    <source>
        <strain evidence="4 5">JCM 21714</strain>
    </source>
</reference>
<evidence type="ECO:0000259" key="2">
    <source>
        <dbReference type="Pfam" id="PF04230"/>
    </source>
</evidence>
<dbReference type="InterPro" id="IPR055259">
    <property type="entry name" value="YkvP/CgeB_Glyco_trans-like"/>
</dbReference>
<evidence type="ECO:0000259" key="3">
    <source>
        <dbReference type="Pfam" id="PF13524"/>
    </source>
</evidence>
<proteinExistence type="predicted"/>
<dbReference type="Proteomes" id="UP000019102">
    <property type="component" value="Unassembled WGS sequence"/>
</dbReference>
<comment type="caution">
    <text evidence="4">The sequence shown here is derived from an EMBL/GenBank/DDBJ whole genome shotgun (WGS) entry which is preliminary data.</text>
</comment>